<dbReference type="KEGG" id="apln:108733487"/>
<feature type="chain" id="PRO_5010724529" evidence="1">
    <location>
        <begin position="21"/>
        <end position="69"/>
    </location>
</feature>
<dbReference type="Proteomes" id="UP000192223">
    <property type="component" value="Unplaced"/>
</dbReference>
<protein>
    <submittedName>
        <fullName evidence="3">Defense protein 6-like</fullName>
    </submittedName>
</protein>
<dbReference type="InterPro" id="IPR036574">
    <property type="entry name" value="Scorpion_toxin-like_sf"/>
</dbReference>
<dbReference type="SUPFAM" id="SSF57095">
    <property type="entry name" value="Scorpion toxin-like"/>
    <property type="match status" value="1"/>
</dbReference>
<proteinExistence type="predicted"/>
<dbReference type="GO" id="GO:0051707">
    <property type="term" value="P:response to other organism"/>
    <property type="evidence" value="ECO:0007669"/>
    <property type="project" value="UniProtKB-ARBA"/>
</dbReference>
<evidence type="ECO:0000313" key="3">
    <source>
        <dbReference type="RefSeq" id="XP_018320173.1"/>
    </source>
</evidence>
<evidence type="ECO:0000256" key="1">
    <source>
        <dbReference type="SAM" id="SignalP"/>
    </source>
</evidence>
<keyword evidence="1" id="KW-0732">Signal</keyword>
<feature type="signal peptide" evidence="1">
    <location>
        <begin position="1"/>
        <end position="20"/>
    </location>
</feature>
<reference evidence="3" key="1">
    <citation type="submission" date="2025-08" db="UniProtKB">
        <authorList>
            <consortium name="RefSeq"/>
        </authorList>
    </citation>
    <scope>IDENTIFICATION</scope>
    <source>
        <tissue evidence="3">Entire body</tissue>
    </source>
</reference>
<gene>
    <name evidence="3" type="primary">LOC108733487</name>
</gene>
<evidence type="ECO:0000313" key="2">
    <source>
        <dbReference type="Proteomes" id="UP000192223"/>
    </source>
</evidence>
<dbReference type="InParanoid" id="A0A1W4WJ82"/>
<name>A0A1W4WJ82_AGRPL</name>
<sequence>MNKLLVFALFAAICIVFSSAAPMEELEDAPEPSPRVARAAACKDRDCSLDCIFKGYRTGRCRNGRCVCG</sequence>
<dbReference type="GeneID" id="108733487"/>
<dbReference type="OrthoDB" id="10456915at2759"/>
<organism evidence="2 3">
    <name type="scientific">Agrilus planipennis</name>
    <name type="common">Emerald ash borer</name>
    <name type="synonym">Agrilus marcopoli</name>
    <dbReference type="NCBI Taxonomy" id="224129"/>
    <lineage>
        <taxon>Eukaryota</taxon>
        <taxon>Metazoa</taxon>
        <taxon>Ecdysozoa</taxon>
        <taxon>Arthropoda</taxon>
        <taxon>Hexapoda</taxon>
        <taxon>Insecta</taxon>
        <taxon>Pterygota</taxon>
        <taxon>Neoptera</taxon>
        <taxon>Endopterygota</taxon>
        <taxon>Coleoptera</taxon>
        <taxon>Polyphaga</taxon>
        <taxon>Elateriformia</taxon>
        <taxon>Buprestoidea</taxon>
        <taxon>Buprestidae</taxon>
        <taxon>Agrilinae</taxon>
        <taxon>Agrilus</taxon>
    </lineage>
</organism>
<keyword evidence="2" id="KW-1185">Reference proteome</keyword>
<dbReference type="AlphaFoldDB" id="A0A1W4WJ82"/>
<dbReference type="Gene3D" id="3.30.30.10">
    <property type="entry name" value="Knottin, scorpion toxin-like"/>
    <property type="match status" value="1"/>
</dbReference>
<dbReference type="RefSeq" id="XP_018320173.1">
    <property type="nucleotide sequence ID" value="XM_018464671.2"/>
</dbReference>
<accession>A0A1W4WJ82</accession>